<sequence>MDPTNPCRHHRSGSLVDINVPKGTQTTSVNPVQSTQKNYSPCQWTLRILSQCKEIHINFKAQSEFYLNQGFLDEINRAAQRIHVEKLGPCDIDHWMSTPTTGHLTAEVYNRPVFYHGKSWSPSFFPSTTYLKINPPIFIE</sequence>
<dbReference type="Proteomes" id="UP000037035">
    <property type="component" value="Unassembled WGS sequence"/>
</dbReference>
<evidence type="ECO:0000313" key="3">
    <source>
        <dbReference type="Proteomes" id="UP000037035"/>
    </source>
</evidence>
<name>A0A0L6VGR1_9BASI</name>
<feature type="compositionally biased region" description="Polar residues" evidence="1">
    <location>
        <begin position="22"/>
        <end position="36"/>
    </location>
</feature>
<gene>
    <name evidence="2" type="ORF">VP01_1645g7</name>
</gene>
<evidence type="ECO:0000256" key="1">
    <source>
        <dbReference type="SAM" id="MobiDB-lite"/>
    </source>
</evidence>
<accession>A0A0L6VGR1</accession>
<comment type="caution">
    <text evidence="2">The sequence shown here is derived from an EMBL/GenBank/DDBJ whole genome shotgun (WGS) entry which is preliminary data.</text>
</comment>
<keyword evidence="3" id="KW-1185">Reference proteome</keyword>
<dbReference type="VEuPathDB" id="FungiDB:VP01_1645g7"/>
<dbReference type="OrthoDB" id="5768718at2759"/>
<evidence type="ECO:0000313" key="2">
    <source>
        <dbReference type="EMBL" id="KNZ59909.1"/>
    </source>
</evidence>
<protein>
    <submittedName>
        <fullName evidence="2">Uncharacterized protein</fullName>
    </submittedName>
</protein>
<reference evidence="2 3" key="1">
    <citation type="submission" date="2015-08" db="EMBL/GenBank/DDBJ databases">
        <title>Next Generation Sequencing and Analysis of the Genome of Puccinia sorghi L Schw, the Causal Agent of Maize Common Rust.</title>
        <authorList>
            <person name="Rochi L."/>
            <person name="Burguener G."/>
            <person name="Darino M."/>
            <person name="Turjanski A."/>
            <person name="Kreff E."/>
            <person name="Dieguez M.J."/>
            <person name="Sacco F."/>
        </authorList>
    </citation>
    <scope>NUCLEOTIDE SEQUENCE [LARGE SCALE GENOMIC DNA]</scope>
    <source>
        <strain evidence="2 3">RO10H11247</strain>
    </source>
</reference>
<organism evidence="2 3">
    <name type="scientific">Puccinia sorghi</name>
    <dbReference type="NCBI Taxonomy" id="27349"/>
    <lineage>
        <taxon>Eukaryota</taxon>
        <taxon>Fungi</taxon>
        <taxon>Dikarya</taxon>
        <taxon>Basidiomycota</taxon>
        <taxon>Pucciniomycotina</taxon>
        <taxon>Pucciniomycetes</taxon>
        <taxon>Pucciniales</taxon>
        <taxon>Pucciniaceae</taxon>
        <taxon>Puccinia</taxon>
    </lineage>
</organism>
<dbReference type="EMBL" id="LAVV01006443">
    <property type="protein sequence ID" value="KNZ59909.1"/>
    <property type="molecule type" value="Genomic_DNA"/>
</dbReference>
<dbReference type="AlphaFoldDB" id="A0A0L6VGR1"/>
<feature type="region of interest" description="Disordered" evidence="1">
    <location>
        <begin position="1"/>
        <end position="36"/>
    </location>
</feature>
<proteinExistence type="predicted"/>